<accession>A0A6G1EPS5</accession>
<organism evidence="3 4">
    <name type="scientific">Oryza meyeriana var. granulata</name>
    <dbReference type="NCBI Taxonomy" id="110450"/>
    <lineage>
        <taxon>Eukaryota</taxon>
        <taxon>Viridiplantae</taxon>
        <taxon>Streptophyta</taxon>
        <taxon>Embryophyta</taxon>
        <taxon>Tracheophyta</taxon>
        <taxon>Spermatophyta</taxon>
        <taxon>Magnoliopsida</taxon>
        <taxon>Liliopsida</taxon>
        <taxon>Poales</taxon>
        <taxon>Poaceae</taxon>
        <taxon>BOP clade</taxon>
        <taxon>Oryzoideae</taxon>
        <taxon>Oryzeae</taxon>
        <taxon>Oryzinae</taxon>
        <taxon>Oryza</taxon>
        <taxon>Oryza meyeriana</taxon>
    </lineage>
</organism>
<reference evidence="3 4" key="1">
    <citation type="submission" date="2019-11" db="EMBL/GenBank/DDBJ databases">
        <title>Whole genome sequence of Oryza granulata.</title>
        <authorList>
            <person name="Li W."/>
        </authorList>
    </citation>
    <scope>NUCLEOTIDE SEQUENCE [LARGE SCALE GENOMIC DNA]</scope>
    <source>
        <strain evidence="4">cv. Menghai</strain>
        <tissue evidence="3">Leaf</tissue>
    </source>
</reference>
<evidence type="ECO:0000256" key="1">
    <source>
        <dbReference type="SAM" id="MobiDB-lite"/>
    </source>
</evidence>
<dbReference type="GO" id="GO:0003676">
    <property type="term" value="F:nucleic acid binding"/>
    <property type="evidence" value="ECO:0007669"/>
    <property type="project" value="InterPro"/>
</dbReference>
<feature type="region of interest" description="Disordered" evidence="1">
    <location>
        <begin position="45"/>
        <end position="74"/>
    </location>
</feature>
<gene>
    <name evidence="3" type="ORF">E2562_027007</name>
</gene>
<evidence type="ECO:0000313" key="4">
    <source>
        <dbReference type="Proteomes" id="UP000479710"/>
    </source>
</evidence>
<feature type="compositionally biased region" description="Low complexity" evidence="1">
    <location>
        <begin position="45"/>
        <end position="59"/>
    </location>
</feature>
<evidence type="ECO:0000313" key="3">
    <source>
        <dbReference type="EMBL" id="KAF0926658.1"/>
    </source>
</evidence>
<name>A0A6G1EPS5_9ORYZ</name>
<dbReference type="InterPro" id="IPR002156">
    <property type="entry name" value="RNaseH_domain"/>
</dbReference>
<dbReference type="GO" id="GO:0004523">
    <property type="term" value="F:RNA-DNA hybrid ribonuclease activity"/>
    <property type="evidence" value="ECO:0007669"/>
    <property type="project" value="InterPro"/>
</dbReference>
<feature type="compositionally biased region" description="Basic and acidic residues" evidence="1">
    <location>
        <begin position="64"/>
        <end position="74"/>
    </location>
</feature>
<sequence>METVACRDGVLFAAKQGVQRLILEIDCKTLVDKWADLENQRSESSLSYLSESDDGSLLGPFPDGVKHEQPTGDH</sequence>
<feature type="domain" description="RNase H type-1" evidence="2">
    <location>
        <begin position="2"/>
        <end position="45"/>
    </location>
</feature>
<keyword evidence="4" id="KW-1185">Reference proteome</keyword>
<dbReference type="Pfam" id="PF13456">
    <property type="entry name" value="RVT_3"/>
    <property type="match status" value="1"/>
</dbReference>
<dbReference type="EMBL" id="SPHZ02000003">
    <property type="protein sequence ID" value="KAF0926658.1"/>
    <property type="molecule type" value="Genomic_DNA"/>
</dbReference>
<dbReference type="AlphaFoldDB" id="A0A6G1EPS5"/>
<dbReference type="Proteomes" id="UP000479710">
    <property type="component" value="Unassembled WGS sequence"/>
</dbReference>
<protein>
    <recommendedName>
        <fullName evidence="2">RNase H type-1 domain-containing protein</fullName>
    </recommendedName>
</protein>
<proteinExistence type="predicted"/>
<evidence type="ECO:0000259" key="2">
    <source>
        <dbReference type="Pfam" id="PF13456"/>
    </source>
</evidence>
<comment type="caution">
    <text evidence="3">The sequence shown here is derived from an EMBL/GenBank/DDBJ whole genome shotgun (WGS) entry which is preliminary data.</text>
</comment>